<dbReference type="InterPro" id="IPR005467">
    <property type="entry name" value="His_kinase_dom"/>
</dbReference>
<dbReference type="InterPro" id="IPR013655">
    <property type="entry name" value="PAS_fold_3"/>
</dbReference>
<gene>
    <name evidence="8" type="ORF">GTP56_17915</name>
</gene>
<dbReference type="SUPFAM" id="SSF47384">
    <property type="entry name" value="Homodimeric domain of signal transducing histidine kinase"/>
    <property type="match status" value="1"/>
</dbReference>
<dbReference type="InterPro" id="IPR036097">
    <property type="entry name" value="HisK_dim/P_sf"/>
</dbReference>
<dbReference type="EC" id="2.7.13.3" evidence="2"/>
<feature type="domain" description="Protein kinase" evidence="4">
    <location>
        <begin position="1"/>
        <end position="272"/>
    </location>
</feature>
<dbReference type="Proteomes" id="UP000469734">
    <property type="component" value="Unassembled WGS sequence"/>
</dbReference>
<dbReference type="SMART" id="SM00091">
    <property type="entry name" value="PAS"/>
    <property type="match status" value="1"/>
</dbReference>
<dbReference type="SMART" id="SM00065">
    <property type="entry name" value="GAF"/>
    <property type="match status" value="1"/>
</dbReference>
<dbReference type="Gene3D" id="3.30.450.20">
    <property type="entry name" value="PAS domain"/>
    <property type="match status" value="1"/>
</dbReference>
<dbReference type="NCBIfam" id="TIGR00229">
    <property type="entry name" value="sensory_box"/>
    <property type="match status" value="1"/>
</dbReference>
<dbReference type="PROSITE" id="PS50011">
    <property type="entry name" value="PROTEIN_KINASE_DOM"/>
    <property type="match status" value="1"/>
</dbReference>
<dbReference type="SMART" id="SM00387">
    <property type="entry name" value="HATPase_c"/>
    <property type="match status" value="1"/>
</dbReference>
<dbReference type="GO" id="GO:0000155">
    <property type="term" value="F:phosphorelay sensor kinase activity"/>
    <property type="evidence" value="ECO:0007669"/>
    <property type="project" value="InterPro"/>
</dbReference>
<dbReference type="Pfam" id="PF00069">
    <property type="entry name" value="Pkinase"/>
    <property type="match status" value="1"/>
</dbReference>
<evidence type="ECO:0000259" key="4">
    <source>
        <dbReference type="PROSITE" id="PS50011"/>
    </source>
</evidence>
<dbReference type="GO" id="GO:0005524">
    <property type="term" value="F:ATP binding"/>
    <property type="evidence" value="ECO:0007669"/>
    <property type="project" value="InterPro"/>
</dbReference>
<keyword evidence="3" id="KW-0597">Phosphoprotein</keyword>
<dbReference type="InterPro" id="IPR000700">
    <property type="entry name" value="PAS-assoc_C"/>
</dbReference>
<dbReference type="InterPro" id="IPR036890">
    <property type="entry name" value="HATPase_C_sf"/>
</dbReference>
<dbReference type="PRINTS" id="PR00344">
    <property type="entry name" value="BCTRLSENSOR"/>
</dbReference>
<evidence type="ECO:0000313" key="9">
    <source>
        <dbReference type="Proteomes" id="UP000469734"/>
    </source>
</evidence>
<dbReference type="InterPro" id="IPR003661">
    <property type="entry name" value="HisK_dim/P_dom"/>
</dbReference>
<dbReference type="InterPro" id="IPR053159">
    <property type="entry name" value="Hybrid_Histidine_Kinase"/>
</dbReference>
<dbReference type="RefSeq" id="WP_161051100.1">
    <property type="nucleotide sequence ID" value="NZ_WWCR01000019.1"/>
</dbReference>
<dbReference type="PROSITE" id="PS50109">
    <property type="entry name" value="HIS_KIN"/>
    <property type="match status" value="1"/>
</dbReference>
<dbReference type="PANTHER" id="PTHR43642:SF1">
    <property type="entry name" value="HYBRID SIGNAL TRANSDUCTION HISTIDINE KINASE G"/>
    <property type="match status" value="1"/>
</dbReference>
<dbReference type="Pfam" id="PF01590">
    <property type="entry name" value="GAF"/>
    <property type="match status" value="1"/>
</dbReference>
<dbReference type="CDD" id="cd14014">
    <property type="entry name" value="STKc_PknB_like"/>
    <property type="match status" value="1"/>
</dbReference>
<dbReference type="Pfam" id="PF13191">
    <property type="entry name" value="AAA_16"/>
    <property type="match status" value="1"/>
</dbReference>
<dbReference type="InterPro" id="IPR041664">
    <property type="entry name" value="AAA_16"/>
</dbReference>
<feature type="domain" description="PAC" evidence="7">
    <location>
        <begin position="1541"/>
        <end position="1591"/>
    </location>
</feature>
<accession>A0A7X4KIA1</accession>
<name>A0A7X4KIA1_9BURK</name>
<dbReference type="Gene3D" id="3.40.50.300">
    <property type="entry name" value="P-loop containing nucleotide triphosphate hydrolases"/>
    <property type="match status" value="1"/>
</dbReference>
<dbReference type="InterPro" id="IPR035965">
    <property type="entry name" value="PAS-like_dom_sf"/>
</dbReference>
<evidence type="ECO:0000259" key="7">
    <source>
        <dbReference type="PROSITE" id="PS50113"/>
    </source>
</evidence>
<dbReference type="InterPro" id="IPR011009">
    <property type="entry name" value="Kinase-like_dom_sf"/>
</dbReference>
<dbReference type="SMART" id="SM00220">
    <property type="entry name" value="S_TKc"/>
    <property type="match status" value="1"/>
</dbReference>
<sequence length="1826" mass="196341">MNLDDYTFQPLYQDGVLATLRGHLPSGHGALLITTTASERDAAEASLYLNNEYALRERLLPAWSRAPQGLAWHNGVMALIYPDTGDTPLSQRAGGPLAPDVFLPLALSICGALRGLHDAGLLHQNIKPANILTDSAGHCRLTGFGVARIGAAHARAVQADVVRGTPAYMSPEQTGRTQLGIDVRSDLYSLGVTLYELLTGRLPFMGNASAAAGEWMHAHLASEPAPPHRDHASVPVMLSKVVLKLMAKQPGERYQSAAALEADLRRCLDAWRERGQIPQFPLGHGGAPALRFPARLYSRDDAMATLLAAWQQVATDGKEVLALVHGPSGVGKSALVAQFLRDPQLRAASVASAKVDQFGGAAPYAALSTALRSLARRILGQSAQEVAFWRQRVQQALADDAELAIALVPELALLAGDAANAPTPAAPESPARLTMTVFRLLQLFAVRERPLILLIDDVQWLDAASLQVLDQLLDQASGLPFLLLLTSRDADGAALPPAAAHLRARAQQVVEIGLPALAPAALQAMLAEALSADPVQVAELAALVYQKTAGNPYFVQQFVQSAVDEGLVARDATSGEWRFGLSEIGALRYTDNLADIALGRLARLPSPTRRMLGALACMGRSGSTALLRALYELEEREIDSLLAVAVEADVLRADADGYVFTHDRLQEAAYAELDGEARQRLHARLARLMASAARENGRDDLLFGAMDHLQKSVHLVPAEERHQMAAIGLTAGRKARRACAYLPALSYLGMARSLLDAGNDSGATGLAFDLALEQASCHFFSGDLDAAAAMVPALRAGPSAPRVQGQVLRLAADIATRRGDYTLAVSLILEGLRAFGIDMDADPTDAECERAYAALRASLQGDWRALLRGLPQQADPDTAVVMALLSSLLPPATFTSQSLLFLHLCATLQVSLEHGMSGETAVALAWFGVQVCHRYGHNEDGFEYGMAARALVEQHGYRAYAGFVLLGLDQLSVWTQPLGFALDCAQAGYDAALAVGDLTTAAFEACHRTCMMLTRGDKLDTLSGEIARARAFVGKIEFRDVEGILRVQQDFVDHLRGVSGEGVLQPPAGADSMATLRFWHWLYLAMAAFLENDIAKARASLAEAAQLAWSAPGHLHLMEYHLFSVLSLCAEPANLPAMDDAALDARIAAHLAPLAAWAESNPATFADKYALAQAAVRQRQGDAFGALALYDQAIRHAHAQGYEHCAAVAHELAAALCRQHGHTTGAQAHRQAAIESYRRWGALRKVAELQALERPLRAPGQGAGVAAQDTISIVETAEIRNIDSVIRAVRALSEEIQTAPLVRTLMTIALEHAGAQRGLLIRMDGETPLMEASAVLGEHGIQIDLRQAAPGELDLPLTMLHTAMRTLKPVGVAGAPRAAPWDGDAYLLCYPRCSAICIPMLKQARLVGMLYLENRLASAAFTSEQAAVLSLLAAQAAVSLETAGLYAELLDENQQRRQAEKALRESRATLLLGEQINRSGSWTWDLDRGMLNCSPEFCRIFGFDPAQPQVSLADFIERVHPDDRERVTRALDRGIEHRHALRVDYRLLDADGKVRYLTGAGEPFGVNDNAVYVGTTVDVTARRAAEDSLRQTQAELARVARVTTVGQLTSSIAHEINQPLMSISSNAGASLRWLERDPPQLDRVRAGLQEIAAQSQRAGGIIRGLRALTRKAPQESAPFDLHATIRHIIGISRAELERQNVAVTLALNAASGWVDGDTVQLQQVLLNVVVNALDAMSEVQDRPRSLAITTSTQDGQLAVRVDDSGSGIDEEGAAQMFEAYFTTKQDGMGMGLAICRSIMEAHGGTISAQPRQPHGCSVLFRLPERV</sequence>
<comment type="catalytic activity">
    <reaction evidence="1">
        <text>ATP + protein L-histidine = ADP + protein N-phospho-L-histidine.</text>
        <dbReference type="EC" id="2.7.13.3"/>
    </reaction>
</comment>
<evidence type="ECO:0000256" key="1">
    <source>
        <dbReference type="ARBA" id="ARBA00000085"/>
    </source>
</evidence>
<proteinExistence type="predicted"/>
<dbReference type="InterPro" id="IPR000719">
    <property type="entry name" value="Prot_kinase_dom"/>
</dbReference>
<reference evidence="8 9" key="1">
    <citation type="submission" date="2019-12" db="EMBL/GenBank/DDBJ databases">
        <title>Novel species isolated from a subtropical stream in China.</title>
        <authorList>
            <person name="Lu H."/>
        </authorList>
    </citation>
    <scope>NUCLEOTIDE SEQUENCE [LARGE SCALE GENOMIC DNA]</scope>
    <source>
        <strain evidence="8 9">FT134W</strain>
    </source>
</reference>
<feature type="domain" description="Histidine kinase" evidence="5">
    <location>
        <begin position="1611"/>
        <end position="1826"/>
    </location>
</feature>
<dbReference type="SMART" id="SM00388">
    <property type="entry name" value="HisKA"/>
    <property type="match status" value="1"/>
</dbReference>
<protein>
    <recommendedName>
        <fullName evidence="2">histidine kinase</fullName>
        <ecNumber evidence="2">2.7.13.3</ecNumber>
    </recommendedName>
</protein>
<feature type="domain" description="PAS" evidence="6">
    <location>
        <begin position="1485"/>
        <end position="1538"/>
    </location>
</feature>
<dbReference type="SUPFAM" id="SSF55781">
    <property type="entry name" value="GAF domain-like"/>
    <property type="match status" value="1"/>
</dbReference>
<dbReference type="Gene3D" id="1.10.510.10">
    <property type="entry name" value="Transferase(Phosphotransferase) domain 1"/>
    <property type="match status" value="1"/>
</dbReference>
<dbReference type="SUPFAM" id="SSF55785">
    <property type="entry name" value="PYP-like sensor domain (PAS domain)"/>
    <property type="match status" value="1"/>
</dbReference>
<dbReference type="PROSITE" id="PS50112">
    <property type="entry name" value="PAS"/>
    <property type="match status" value="1"/>
</dbReference>
<dbReference type="CDD" id="cd00082">
    <property type="entry name" value="HisKA"/>
    <property type="match status" value="1"/>
</dbReference>
<dbReference type="Gene3D" id="3.30.450.40">
    <property type="match status" value="1"/>
</dbReference>
<evidence type="ECO:0000256" key="2">
    <source>
        <dbReference type="ARBA" id="ARBA00012438"/>
    </source>
</evidence>
<dbReference type="Gene3D" id="1.10.287.130">
    <property type="match status" value="1"/>
</dbReference>
<evidence type="ECO:0000256" key="3">
    <source>
        <dbReference type="ARBA" id="ARBA00022553"/>
    </source>
</evidence>
<dbReference type="InterPro" id="IPR003018">
    <property type="entry name" value="GAF"/>
</dbReference>
<evidence type="ECO:0000259" key="5">
    <source>
        <dbReference type="PROSITE" id="PS50109"/>
    </source>
</evidence>
<dbReference type="SUPFAM" id="SSF55874">
    <property type="entry name" value="ATPase domain of HSP90 chaperone/DNA topoisomerase II/histidine kinase"/>
    <property type="match status" value="1"/>
</dbReference>
<dbReference type="Gene3D" id="3.30.565.10">
    <property type="entry name" value="Histidine kinase-like ATPase, C-terminal domain"/>
    <property type="match status" value="1"/>
</dbReference>
<dbReference type="InterPro" id="IPR027417">
    <property type="entry name" value="P-loop_NTPase"/>
</dbReference>
<dbReference type="InterPro" id="IPR000014">
    <property type="entry name" value="PAS"/>
</dbReference>
<dbReference type="Pfam" id="PF00512">
    <property type="entry name" value="HisKA"/>
    <property type="match status" value="1"/>
</dbReference>
<evidence type="ECO:0000313" key="8">
    <source>
        <dbReference type="EMBL" id="MYM74062.1"/>
    </source>
</evidence>
<dbReference type="InterPro" id="IPR003594">
    <property type="entry name" value="HATPase_dom"/>
</dbReference>
<dbReference type="SUPFAM" id="SSF52540">
    <property type="entry name" value="P-loop containing nucleoside triphosphate hydrolases"/>
    <property type="match status" value="1"/>
</dbReference>
<dbReference type="PANTHER" id="PTHR43642">
    <property type="entry name" value="HYBRID SIGNAL TRANSDUCTION HISTIDINE KINASE G"/>
    <property type="match status" value="1"/>
</dbReference>
<dbReference type="InterPro" id="IPR004358">
    <property type="entry name" value="Sig_transdc_His_kin-like_C"/>
</dbReference>
<dbReference type="Pfam" id="PF08447">
    <property type="entry name" value="PAS_3"/>
    <property type="match status" value="1"/>
</dbReference>
<dbReference type="InterPro" id="IPR029016">
    <property type="entry name" value="GAF-like_dom_sf"/>
</dbReference>
<dbReference type="SUPFAM" id="SSF56112">
    <property type="entry name" value="Protein kinase-like (PK-like)"/>
    <property type="match status" value="1"/>
</dbReference>
<dbReference type="EMBL" id="WWCR01000019">
    <property type="protein sequence ID" value="MYM74062.1"/>
    <property type="molecule type" value="Genomic_DNA"/>
</dbReference>
<organism evidence="8 9">
    <name type="scientific">Duganella margarita</name>
    <dbReference type="NCBI Taxonomy" id="2692170"/>
    <lineage>
        <taxon>Bacteria</taxon>
        <taxon>Pseudomonadati</taxon>
        <taxon>Pseudomonadota</taxon>
        <taxon>Betaproteobacteria</taxon>
        <taxon>Burkholderiales</taxon>
        <taxon>Oxalobacteraceae</taxon>
        <taxon>Telluria group</taxon>
        <taxon>Duganella</taxon>
    </lineage>
</organism>
<evidence type="ECO:0000259" key="6">
    <source>
        <dbReference type="PROSITE" id="PS50112"/>
    </source>
</evidence>
<dbReference type="CDD" id="cd00130">
    <property type="entry name" value="PAS"/>
    <property type="match status" value="1"/>
</dbReference>
<dbReference type="Pfam" id="PF02518">
    <property type="entry name" value="HATPase_c"/>
    <property type="match status" value="1"/>
</dbReference>
<dbReference type="PROSITE" id="PS50113">
    <property type="entry name" value="PAC"/>
    <property type="match status" value="1"/>
</dbReference>
<comment type="caution">
    <text evidence="8">The sequence shown here is derived from an EMBL/GenBank/DDBJ whole genome shotgun (WGS) entry which is preliminary data.</text>
</comment>